<gene>
    <name evidence="2" type="ORF">TCEL_00880</name>
</gene>
<dbReference type="AlphaFoldDB" id="R7RTP8"/>
<dbReference type="RefSeq" id="WP_018663298.1">
    <property type="nucleotide sequence ID" value="NZ_HF952018.1"/>
</dbReference>
<comment type="caution">
    <text evidence="2">The sequence shown here is derived from an EMBL/GenBank/DDBJ whole genome shotgun (WGS) entry which is preliminary data.</text>
</comment>
<evidence type="ECO:0000259" key="1">
    <source>
        <dbReference type="SMART" id="SM00642"/>
    </source>
</evidence>
<proteinExistence type="predicted"/>
<dbReference type="SMART" id="SM00642">
    <property type="entry name" value="Aamy"/>
    <property type="match status" value="1"/>
</dbReference>
<sequence length="679" mass="78001">MSSLLKILNRLEENIEKGKNIEFRVPAIWNSFGYKGLNETEGIITVNPYEFYSECIKKTIIPHYDKDKDYSKPLSKLVPTRRWKGYIGGDWIKRANVYGMQIRTTSAYDHDASGELELNNKYGLKDTGTFLKTIALLPHLKRMGIDAIYLLPISKNSMRYKKGEMGSPYAVKNFFELDPTLKDPMLGDDITIDEEFKALVEACHILGIRIMIDIIPRTSARDSDLIFEHPEWFYWVKIDELDTYAPPYVEGINAGDKPSIENLPKVYVSENVKKHIKKFCSAPNVIDPEKWNSIKEKCLKDSSLDFFELIQEEYGITTAPAFSDCINDPQPPWTDVTFLRLYLDNPEESSKYVDEDQPPYILFDIIKSNLFKGKQKNTELWERIADIIPSYQRKYGIDGARIDMGHALPKELEEMILKNPREFDEDFCFIAEVLDNKGDVSAREAGYNMIIGTAWAAEPRFYKGDFNKLLEEMENLKAPIFAAAETPDTPRAASRLGGKKFSKFVAVMNAFLPNGVPFITSGFEILEKQPMNLGLDAKEENRYLLDKNDPLYGKLAFFDRYALHWENAENTEVMRILEDVSKLRAEYINYITDSSNYVKCKLPYDNILSVAYKVREGILLVLGNMDFEDSIKVNKKELEEALGLDIASINSIYRDFKFVNNTEEDIVLKYGEVAIFVVK</sequence>
<keyword evidence="3" id="KW-1185">Reference proteome</keyword>
<dbReference type="Pfam" id="PF00128">
    <property type="entry name" value="Alpha-amylase"/>
    <property type="match status" value="1"/>
</dbReference>
<reference evidence="2" key="1">
    <citation type="submission" date="2013-03" db="EMBL/GenBank/DDBJ databases">
        <title>Draft genome sequence of the hydrogen-ethanol-producing anaerobic alkalithermophilic Caloramator celere.</title>
        <authorList>
            <person name="Ciranna A."/>
            <person name="Larjo A."/>
            <person name="Kivisto A."/>
            <person name="Santala V."/>
            <person name="Roos C."/>
            <person name="Karp M."/>
        </authorList>
    </citation>
    <scope>NUCLEOTIDE SEQUENCE [LARGE SCALE GENOMIC DNA]</scope>
    <source>
        <strain evidence="2">DSM 8682</strain>
    </source>
</reference>
<dbReference type="OrthoDB" id="9805159at2"/>
<evidence type="ECO:0000313" key="3">
    <source>
        <dbReference type="Proteomes" id="UP000014923"/>
    </source>
</evidence>
<dbReference type="HOGENOM" id="CLU_399419_0_0_9"/>
<name>R7RTP8_9CLOT</name>
<dbReference type="InterPro" id="IPR017853">
    <property type="entry name" value="GH"/>
</dbReference>
<accession>R7RTP8</accession>
<dbReference type="Gene3D" id="3.20.20.80">
    <property type="entry name" value="Glycosidases"/>
    <property type="match status" value="1"/>
</dbReference>
<feature type="domain" description="Glycosyl hydrolase family 13 catalytic" evidence="1">
    <location>
        <begin position="101"/>
        <end position="559"/>
    </location>
</feature>
<dbReference type="SUPFAM" id="SSF51445">
    <property type="entry name" value="(Trans)glycosidases"/>
    <property type="match status" value="1"/>
</dbReference>
<dbReference type="PANTHER" id="PTHR10357:SF179">
    <property type="entry name" value="NEUTRAL AND BASIC AMINO ACID TRANSPORT PROTEIN RBAT"/>
    <property type="match status" value="1"/>
</dbReference>
<dbReference type="CDD" id="cd11335">
    <property type="entry name" value="AmyAc_MTase_N"/>
    <property type="match status" value="1"/>
</dbReference>
<organism evidence="2 3">
    <name type="scientific">Thermobrachium celere DSM 8682</name>
    <dbReference type="NCBI Taxonomy" id="941824"/>
    <lineage>
        <taxon>Bacteria</taxon>
        <taxon>Bacillati</taxon>
        <taxon>Bacillota</taxon>
        <taxon>Clostridia</taxon>
        <taxon>Eubacteriales</taxon>
        <taxon>Clostridiaceae</taxon>
        <taxon>Thermobrachium</taxon>
    </lineage>
</organism>
<dbReference type="InterPro" id="IPR006047">
    <property type="entry name" value="GH13_cat_dom"/>
</dbReference>
<dbReference type="EC" id="3.2.1.1" evidence="2"/>
<keyword evidence="2" id="KW-0378">Hydrolase</keyword>
<dbReference type="eggNOG" id="COG0366">
    <property type="taxonomic scope" value="Bacteria"/>
</dbReference>
<dbReference type="PANTHER" id="PTHR10357">
    <property type="entry name" value="ALPHA-AMYLASE FAMILY MEMBER"/>
    <property type="match status" value="1"/>
</dbReference>
<dbReference type="GO" id="GO:0009313">
    <property type="term" value="P:oligosaccharide catabolic process"/>
    <property type="evidence" value="ECO:0007669"/>
    <property type="project" value="TreeGrafter"/>
</dbReference>
<keyword evidence="2" id="KW-0326">Glycosidase</keyword>
<dbReference type="GO" id="GO:0004556">
    <property type="term" value="F:alpha-amylase activity"/>
    <property type="evidence" value="ECO:0007669"/>
    <property type="project" value="UniProtKB-EC"/>
</dbReference>
<dbReference type="Proteomes" id="UP000014923">
    <property type="component" value="Unassembled WGS sequence"/>
</dbReference>
<protein>
    <submittedName>
        <fullName evidence="2">Alpha-amylase</fullName>
        <ecNumber evidence="2">3.2.1.1</ecNumber>
    </submittedName>
</protein>
<dbReference type="EMBL" id="CAVN010000099">
    <property type="protein sequence ID" value="CDF59414.1"/>
    <property type="molecule type" value="Genomic_DNA"/>
</dbReference>
<evidence type="ECO:0000313" key="2">
    <source>
        <dbReference type="EMBL" id="CDF59414.1"/>
    </source>
</evidence>